<dbReference type="EMBL" id="JACHXO010000011">
    <property type="protein sequence ID" value="MBB3197226.1"/>
    <property type="molecule type" value="Genomic_DNA"/>
</dbReference>
<evidence type="ECO:0000256" key="7">
    <source>
        <dbReference type="ARBA" id="ARBA00025705"/>
    </source>
</evidence>
<dbReference type="InterPro" id="IPR014776">
    <property type="entry name" value="4pyrrole_Mease_sub2"/>
</dbReference>
<evidence type="ECO:0000256" key="4">
    <source>
        <dbReference type="ARBA" id="ARBA00022679"/>
    </source>
</evidence>
<comment type="caution">
    <text evidence="9">The sequence shown here is derived from an EMBL/GenBank/DDBJ whole genome shotgun (WGS) entry which is preliminary data.</text>
</comment>
<evidence type="ECO:0000256" key="5">
    <source>
        <dbReference type="ARBA" id="ARBA00022691"/>
    </source>
</evidence>
<dbReference type="CDD" id="cd11642">
    <property type="entry name" value="SUMT"/>
    <property type="match status" value="1"/>
</dbReference>
<protein>
    <recommendedName>
        <fullName evidence="2">uroporphyrinogen-III C-methyltransferase</fullName>
        <ecNumber evidence="2">2.1.1.107</ecNumber>
    </recommendedName>
</protein>
<dbReference type="Pfam" id="PF00590">
    <property type="entry name" value="TP_methylase"/>
    <property type="match status" value="1"/>
</dbReference>
<gene>
    <name evidence="9" type="ORF">FHS28_004653</name>
</gene>
<evidence type="ECO:0000313" key="10">
    <source>
        <dbReference type="Proteomes" id="UP000574369"/>
    </source>
</evidence>
<dbReference type="PROSITE" id="PS00839">
    <property type="entry name" value="SUMT_1"/>
    <property type="match status" value="1"/>
</dbReference>
<evidence type="ECO:0000259" key="8">
    <source>
        <dbReference type="Pfam" id="PF00590"/>
    </source>
</evidence>
<keyword evidence="3 9" id="KW-0489">Methyltransferase</keyword>
<dbReference type="InterPro" id="IPR006366">
    <property type="entry name" value="CobA/CysG_C"/>
</dbReference>
<dbReference type="RefSeq" id="WP_246410509.1">
    <property type="nucleotide sequence ID" value="NZ_JACHXO010000011.1"/>
</dbReference>
<evidence type="ECO:0000256" key="6">
    <source>
        <dbReference type="ARBA" id="ARBA00023244"/>
    </source>
</evidence>
<dbReference type="NCBIfam" id="TIGR01469">
    <property type="entry name" value="cobA_cysG_Cterm"/>
    <property type="match status" value="1"/>
</dbReference>
<organism evidence="9 10">
    <name type="scientific">Roseateles terrae</name>
    <dbReference type="NCBI Taxonomy" id="431060"/>
    <lineage>
        <taxon>Bacteria</taxon>
        <taxon>Pseudomonadati</taxon>
        <taxon>Pseudomonadota</taxon>
        <taxon>Betaproteobacteria</taxon>
        <taxon>Burkholderiales</taxon>
        <taxon>Sphaerotilaceae</taxon>
        <taxon>Roseateles</taxon>
    </lineage>
</organism>
<dbReference type="InterPro" id="IPR050161">
    <property type="entry name" value="Siro_Cobalamin_biosynth"/>
</dbReference>
<dbReference type="Gene3D" id="3.40.1010.10">
    <property type="entry name" value="Cobalt-precorrin-4 Transmethylase, Domain 1"/>
    <property type="match status" value="1"/>
</dbReference>
<sequence length="283" mass="29601">MNTGSGSNENSLRMKAGSVFLVGAGPGDPELLTLKAHRILQEADVVLSDDLVDARVLATLPSQTRVLKVGKRGGCVSTEQRFIHELMIREARSGARVVRLKGGDPFVFGRGGEEVDALREAGVAVEVISGLSAGIAAPAAVGVPVTDRRCTPGVAFVTGHNGEHGQQPDWAALARSGLTLVVYMGLARAATICQALREGGLDGQTPAVVVSAAHTPRQRECFTTLAALPDAIEQHRMPSPGLLVIGSVVALSEGWRSCMDAQSLQAMQAIQGMKALQAWEPAA</sequence>
<comment type="similarity">
    <text evidence="1">Belongs to the precorrin methyltransferase family.</text>
</comment>
<dbReference type="InterPro" id="IPR000878">
    <property type="entry name" value="4pyrrol_Mease"/>
</dbReference>
<dbReference type="Gene3D" id="3.30.950.10">
    <property type="entry name" value="Methyltransferase, Cobalt-precorrin-4 Transmethylase, Domain 2"/>
    <property type="match status" value="1"/>
</dbReference>
<evidence type="ECO:0000256" key="1">
    <source>
        <dbReference type="ARBA" id="ARBA00005879"/>
    </source>
</evidence>
<dbReference type="NCBIfam" id="NF004790">
    <property type="entry name" value="PRK06136.1"/>
    <property type="match status" value="1"/>
</dbReference>
<evidence type="ECO:0000313" key="9">
    <source>
        <dbReference type="EMBL" id="MBB3197226.1"/>
    </source>
</evidence>
<dbReference type="InterPro" id="IPR035996">
    <property type="entry name" value="4pyrrol_Methylase_sf"/>
</dbReference>
<proteinExistence type="inferred from homology"/>
<accession>A0ABR6GYN4</accession>
<keyword evidence="5" id="KW-0949">S-adenosyl-L-methionine</keyword>
<evidence type="ECO:0000256" key="2">
    <source>
        <dbReference type="ARBA" id="ARBA00012162"/>
    </source>
</evidence>
<name>A0ABR6GYN4_9BURK</name>
<keyword evidence="6" id="KW-0627">Porphyrin biosynthesis</keyword>
<evidence type="ECO:0000256" key="3">
    <source>
        <dbReference type="ARBA" id="ARBA00022603"/>
    </source>
</evidence>
<reference evidence="9 10" key="1">
    <citation type="submission" date="2020-08" db="EMBL/GenBank/DDBJ databases">
        <title>Genomic Encyclopedia of Type Strains, Phase III (KMG-III): the genomes of soil and plant-associated and newly described type strains.</title>
        <authorList>
            <person name="Whitman W."/>
        </authorList>
    </citation>
    <scope>NUCLEOTIDE SEQUENCE [LARGE SCALE GENOMIC DNA]</scope>
    <source>
        <strain evidence="9 10">CECT 7247</strain>
    </source>
</reference>
<keyword evidence="4 9" id="KW-0808">Transferase</keyword>
<dbReference type="Proteomes" id="UP000574369">
    <property type="component" value="Unassembled WGS sequence"/>
</dbReference>
<dbReference type="PANTHER" id="PTHR45790:SF3">
    <property type="entry name" value="S-ADENOSYL-L-METHIONINE-DEPENDENT UROPORPHYRINOGEN III METHYLTRANSFERASE, CHLOROPLASTIC"/>
    <property type="match status" value="1"/>
</dbReference>
<comment type="pathway">
    <text evidence="7">Porphyrin-containing compound metabolism; siroheme biosynthesis; precorrin-2 from uroporphyrinogen III: step 1/1.</text>
</comment>
<dbReference type="InterPro" id="IPR003043">
    <property type="entry name" value="Uropor_MeTrfase_CS"/>
</dbReference>
<feature type="domain" description="Tetrapyrrole methylase" evidence="8">
    <location>
        <begin position="19"/>
        <end position="228"/>
    </location>
</feature>
<keyword evidence="10" id="KW-1185">Reference proteome</keyword>
<dbReference type="GO" id="GO:0032259">
    <property type="term" value="P:methylation"/>
    <property type="evidence" value="ECO:0007669"/>
    <property type="project" value="UniProtKB-KW"/>
</dbReference>
<dbReference type="GO" id="GO:0004851">
    <property type="term" value="F:uroporphyrin-III C-methyltransferase activity"/>
    <property type="evidence" value="ECO:0007669"/>
    <property type="project" value="UniProtKB-EC"/>
</dbReference>
<dbReference type="PANTHER" id="PTHR45790">
    <property type="entry name" value="SIROHEME SYNTHASE-RELATED"/>
    <property type="match status" value="1"/>
</dbReference>
<dbReference type="InterPro" id="IPR014777">
    <property type="entry name" value="4pyrrole_Mease_sub1"/>
</dbReference>
<dbReference type="EC" id="2.1.1.107" evidence="2"/>
<dbReference type="SUPFAM" id="SSF53790">
    <property type="entry name" value="Tetrapyrrole methylase"/>
    <property type="match status" value="1"/>
</dbReference>